<evidence type="ECO:0000259" key="2">
    <source>
        <dbReference type="Pfam" id="PF13843"/>
    </source>
</evidence>
<gene>
    <name evidence="3" type="ORF">QE152_g4792</name>
</gene>
<dbReference type="EMBL" id="JASPKY010000026">
    <property type="protein sequence ID" value="KAK9751719.1"/>
    <property type="molecule type" value="Genomic_DNA"/>
</dbReference>
<reference evidence="3 4" key="1">
    <citation type="journal article" date="2024" name="BMC Genomics">
        <title>De novo assembly and annotation of Popillia japonica's genome with initial clues to its potential as an invasive pest.</title>
        <authorList>
            <person name="Cucini C."/>
            <person name="Boschi S."/>
            <person name="Funari R."/>
            <person name="Cardaioli E."/>
            <person name="Iannotti N."/>
            <person name="Marturano G."/>
            <person name="Paoli F."/>
            <person name="Bruttini M."/>
            <person name="Carapelli A."/>
            <person name="Frati F."/>
            <person name="Nardi F."/>
        </authorList>
    </citation>
    <scope>NUCLEOTIDE SEQUENCE [LARGE SCALE GENOMIC DNA]</scope>
    <source>
        <strain evidence="3">DMR45628</strain>
    </source>
</reference>
<organism evidence="3 4">
    <name type="scientific">Popillia japonica</name>
    <name type="common">Japanese beetle</name>
    <dbReference type="NCBI Taxonomy" id="7064"/>
    <lineage>
        <taxon>Eukaryota</taxon>
        <taxon>Metazoa</taxon>
        <taxon>Ecdysozoa</taxon>
        <taxon>Arthropoda</taxon>
        <taxon>Hexapoda</taxon>
        <taxon>Insecta</taxon>
        <taxon>Pterygota</taxon>
        <taxon>Neoptera</taxon>
        <taxon>Endopterygota</taxon>
        <taxon>Coleoptera</taxon>
        <taxon>Polyphaga</taxon>
        <taxon>Scarabaeiformia</taxon>
        <taxon>Scarabaeidae</taxon>
        <taxon>Rutelinae</taxon>
        <taxon>Popillia</taxon>
    </lineage>
</organism>
<dbReference type="PANTHER" id="PTHR46599">
    <property type="entry name" value="PIGGYBAC TRANSPOSABLE ELEMENT-DERIVED PROTEIN 4"/>
    <property type="match status" value="1"/>
</dbReference>
<comment type="caution">
    <text evidence="3">The sequence shown here is derived from an EMBL/GenBank/DDBJ whole genome shotgun (WGS) entry which is preliminary data.</text>
</comment>
<feature type="domain" description="PiggyBac transposable element-derived protein" evidence="2">
    <location>
        <begin position="123"/>
        <end position="199"/>
    </location>
</feature>
<keyword evidence="4" id="KW-1185">Reference proteome</keyword>
<evidence type="ECO:0000313" key="3">
    <source>
        <dbReference type="EMBL" id="KAK9751719.1"/>
    </source>
</evidence>
<dbReference type="AlphaFoldDB" id="A0AAW1MZC8"/>
<sequence>MADNNAVPGPSDPKKPRLSVKKYYTDSELLKIWEDGDFDDFDSVGGDSDGEYLSDYEVVNDDVTTQAANDLSSDSDKESATDVPRGNADNKKSIISWKNYPTCMNNLPFLKTESLLVPLNGNTPIDYFRHIVTDDFLQTVVEETNANAEQIFLSCTTKEQSRIGDWKNISLDELLVFVGVYLHMGNVKLKRFQDYWKKIPFSTAKQ</sequence>
<dbReference type="PANTHER" id="PTHR46599:SF3">
    <property type="entry name" value="PIGGYBAC TRANSPOSABLE ELEMENT-DERIVED PROTEIN 4"/>
    <property type="match status" value="1"/>
</dbReference>
<feature type="region of interest" description="Disordered" evidence="1">
    <location>
        <begin position="67"/>
        <end position="87"/>
    </location>
</feature>
<dbReference type="InterPro" id="IPR029526">
    <property type="entry name" value="PGBD"/>
</dbReference>
<dbReference type="Proteomes" id="UP001458880">
    <property type="component" value="Unassembled WGS sequence"/>
</dbReference>
<dbReference type="Pfam" id="PF13843">
    <property type="entry name" value="DDE_Tnp_1_7"/>
    <property type="match status" value="1"/>
</dbReference>
<evidence type="ECO:0000256" key="1">
    <source>
        <dbReference type="SAM" id="MobiDB-lite"/>
    </source>
</evidence>
<accession>A0AAW1MZC8</accession>
<proteinExistence type="predicted"/>
<protein>
    <submittedName>
        <fullName evidence="3">Transposase IS4</fullName>
    </submittedName>
</protein>
<name>A0AAW1MZC8_POPJA</name>
<evidence type="ECO:0000313" key="4">
    <source>
        <dbReference type="Proteomes" id="UP001458880"/>
    </source>
</evidence>